<dbReference type="EMBL" id="QSCF01000022">
    <property type="protein sequence ID" value="RGX77876.1"/>
    <property type="molecule type" value="Genomic_DNA"/>
</dbReference>
<evidence type="ECO:0000313" key="2">
    <source>
        <dbReference type="Proteomes" id="UP000286075"/>
    </source>
</evidence>
<comment type="caution">
    <text evidence="1">The sequence shown here is derived from an EMBL/GenBank/DDBJ whole genome shotgun (WGS) entry which is preliminary data.</text>
</comment>
<protein>
    <submittedName>
        <fullName evidence="1">Uncharacterized protein</fullName>
    </submittedName>
</protein>
<reference evidence="1 2" key="1">
    <citation type="submission" date="2018-08" db="EMBL/GenBank/DDBJ databases">
        <title>A genome reference for cultivated species of the human gut microbiota.</title>
        <authorList>
            <person name="Zou Y."/>
            <person name="Xue W."/>
            <person name="Luo G."/>
        </authorList>
    </citation>
    <scope>NUCLEOTIDE SEQUENCE [LARGE SCALE GENOMIC DNA]</scope>
    <source>
        <strain evidence="1 2">OF03-9BH</strain>
    </source>
</reference>
<organism evidence="1 2">
    <name type="scientific">Bacteroides stercorirosoris</name>
    <dbReference type="NCBI Taxonomy" id="871324"/>
    <lineage>
        <taxon>Bacteria</taxon>
        <taxon>Pseudomonadati</taxon>
        <taxon>Bacteroidota</taxon>
        <taxon>Bacteroidia</taxon>
        <taxon>Bacteroidales</taxon>
        <taxon>Bacteroidaceae</taxon>
        <taxon>Bacteroides</taxon>
    </lineage>
</organism>
<dbReference type="OrthoDB" id="1072829at2"/>
<name>A0A413H2Z8_9BACE</name>
<dbReference type="Proteomes" id="UP000286075">
    <property type="component" value="Unassembled WGS sequence"/>
</dbReference>
<gene>
    <name evidence="1" type="ORF">DXA68_13815</name>
</gene>
<dbReference type="AlphaFoldDB" id="A0A413H2Z8"/>
<accession>A0A413H2Z8</accession>
<evidence type="ECO:0000313" key="1">
    <source>
        <dbReference type="EMBL" id="RGX77876.1"/>
    </source>
</evidence>
<proteinExistence type="predicted"/>
<sequence length="68" mass="7743">MFSPFFWFLRQNSAINKRGFNSSLRVSRKIFIGNGSVTRTDGATYSLSAGNDMRSRGRCYLCGKSEMY</sequence>